<keyword evidence="2" id="KW-1185">Reference proteome</keyword>
<evidence type="ECO:0000313" key="1">
    <source>
        <dbReference type="EMBL" id="VEL25658.1"/>
    </source>
</evidence>
<evidence type="ECO:0000313" key="2">
    <source>
        <dbReference type="Proteomes" id="UP000784294"/>
    </source>
</evidence>
<accession>A0A3S5BZA2</accession>
<proteinExistence type="predicted"/>
<organism evidence="1 2">
    <name type="scientific">Protopolystoma xenopodis</name>
    <dbReference type="NCBI Taxonomy" id="117903"/>
    <lineage>
        <taxon>Eukaryota</taxon>
        <taxon>Metazoa</taxon>
        <taxon>Spiralia</taxon>
        <taxon>Lophotrochozoa</taxon>
        <taxon>Platyhelminthes</taxon>
        <taxon>Monogenea</taxon>
        <taxon>Polyopisthocotylea</taxon>
        <taxon>Polystomatidea</taxon>
        <taxon>Polystomatidae</taxon>
        <taxon>Protopolystoma</taxon>
    </lineage>
</organism>
<sequence length="92" mass="10368">MVKCVFLPLFVFLIIASVSFIGLRALANSHFISRLIGEGEIDDKIDDGGHVIDLLWLKLTGRPSARTFHTQLYTCSKEFGFMQVGPFLFTYP</sequence>
<name>A0A3S5BZA2_9PLAT</name>
<comment type="caution">
    <text evidence="1">The sequence shown here is derived from an EMBL/GenBank/DDBJ whole genome shotgun (WGS) entry which is preliminary data.</text>
</comment>
<dbReference type="Proteomes" id="UP000784294">
    <property type="component" value="Unassembled WGS sequence"/>
</dbReference>
<dbReference type="EMBL" id="CAAALY010075456">
    <property type="protein sequence ID" value="VEL25658.1"/>
    <property type="molecule type" value="Genomic_DNA"/>
</dbReference>
<reference evidence="1" key="1">
    <citation type="submission" date="2018-11" db="EMBL/GenBank/DDBJ databases">
        <authorList>
            <consortium name="Pathogen Informatics"/>
        </authorList>
    </citation>
    <scope>NUCLEOTIDE SEQUENCE</scope>
</reference>
<protein>
    <submittedName>
        <fullName evidence="1">Uncharacterized protein</fullName>
    </submittedName>
</protein>
<dbReference type="AlphaFoldDB" id="A0A3S5BZA2"/>
<gene>
    <name evidence="1" type="ORF">PXEA_LOCUS19098</name>
</gene>